<dbReference type="EMBL" id="STFF01000001">
    <property type="protein sequence ID" value="THU40776.1"/>
    <property type="molecule type" value="Genomic_DNA"/>
</dbReference>
<dbReference type="NCBIfam" id="TIGR04183">
    <property type="entry name" value="Por_Secre_tail"/>
    <property type="match status" value="1"/>
</dbReference>
<evidence type="ECO:0000313" key="2">
    <source>
        <dbReference type="EMBL" id="THU40776.1"/>
    </source>
</evidence>
<protein>
    <submittedName>
        <fullName evidence="2">T9SS type A sorting domain-containing protein</fullName>
    </submittedName>
</protein>
<dbReference type="AlphaFoldDB" id="A0A4V4H1J6"/>
<dbReference type="Pfam" id="PF18962">
    <property type="entry name" value="Por_Secre_tail"/>
    <property type="match status" value="1"/>
</dbReference>
<organism evidence="2 3">
    <name type="scientific">Niastella caeni</name>
    <dbReference type="NCBI Taxonomy" id="2569763"/>
    <lineage>
        <taxon>Bacteria</taxon>
        <taxon>Pseudomonadati</taxon>
        <taxon>Bacteroidota</taxon>
        <taxon>Chitinophagia</taxon>
        <taxon>Chitinophagales</taxon>
        <taxon>Chitinophagaceae</taxon>
        <taxon>Niastella</taxon>
    </lineage>
</organism>
<dbReference type="InterPro" id="IPR026444">
    <property type="entry name" value="Secre_tail"/>
</dbReference>
<evidence type="ECO:0000259" key="1">
    <source>
        <dbReference type="Pfam" id="PF18962"/>
    </source>
</evidence>
<sequence length="441" mass="47684">MKLLYLHPIKTAVAIFLFFSISLTVRSTTLTAGDLLFTGYFSNGSTTDEFSFVLLVDISGTTVINFTDNAWLSTNVFRVGEQTVTWTYTGTLVAGREIRISGPSAGAATAILFGGSSGNTIIGACSGAMPSFATSGDQIIAYSGTVGSPTLIAGLHMNVYSTDIGQCNNTTAASWDPTCITENANYSRMPLGLSAGTSALWIGTEGVGASEQDNGRFNCTGPLLTVAQLRTAVTNSANWTVSNVAPPNMTLPTGCDYMNLNLTLPLQLLSFEGTEQERQVTLKWQTAYEENHNHFEIEKSADAIHFTKGGRVEAQGGFSYLVTNYQYQDHLPLQGANYYRLKMVATDGRFEYSSVIKVTYNNAGRTLFVSPNPAVTHVYVSTREGRFSEVIISSYTGQIVAKQKLISGYQKIDVSLLAPGQYIITVAGDAEKVTEKLMIFR</sequence>
<reference evidence="2 3" key="1">
    <citation type="submission" date="2019-04" db="EMBL/GenBank/DDBJ databases">
        <title>Niastella caeni sp. nov., isolated from activated sludge.</title>
        <authorList>
            <person name="Sheng M."/>
        </authorList>
    </citation>
    <scope>NUCLEOTIDE SEQUENCE [LARGE SCALE GENOMIC DNA]</scope>
    <source>
        <strain evidence="2 3">HX-2-15</strain>
    </source>
</reference>
<gene>
    <name evidence="2" type="ORF">FAM09_01300</name>
</gene>
<name>A0A4V4H1J6_9BACT</name>
<dbReference type="OrthoDB" id="663485at2"/>
<evidence type="ECO:0000313" key="3">
    <source>
        <dbReference type="Proteomes" id="UP000306918"/>
    </source>
</evidence>
<dbReference type="RefSeq" id="WP_136575268.1">
    <property type="nucleotide sequence ID" value="NZ_STFF01000001.1"/>
</dbReference>
<accession>A0A4V4H1J6</accession>
<proteinExistence type="predicted"/>
<feature type="domain" description="Secretion system C-terminal sorting" evidence="1">
    <location>
        <begin position="370"/>
        <end position="439"/>
    </location>
</feature>
<keyword evidence="3" id="KW-1185">Reference proteome</keyword>
<comment type="caution">
    <text evidence="2">The sequence shown here is derived from an EMBL/GenBank/DDBJ whole genome shotgun (WGS) entry which is preliminary data.</text>
</comment>
<dbReference type="Proteomes" id="UP000306918">
    <property type="component" value="Unassembled WGS sequence"/>
</dbReference>